<name>A0AAN8JLA7_PATCE</name>
<dbReference type="InterPro" id="IPR001791">
    <property type="entry name" value="Laminin_G"/>
</dbReference>
<evidence type="ECO:0008006" key="15">
    <source>
        <dbReference type="Google" id="ProtNLM"/>
    </source>
</evidence>
<dbReference type="Gene3D" id="2.10.25.10">
    <property type="entry name" value="Laminin"/>
    <property type="match status" value="6"/>
</dbReference>
<evidence type="ECO:0000256" key="4">
    <source>
        <dbReference type="ARBA" id="ARBA00023180"/>
    </source>
</evidence>
<feature type="domain" description="EGF-like" evidence="10">
    <location>
        <begin position="1016"/>
        <end position="1055"/>
    </location>
</feature>
<feature type="disulfide bond" evidence="5">
    <location>
        <begin position="1004"/>
        <end position="1013"/>
    </location>
</feature>
<feature type="disulfide bond" evidence="7">
    <location>
        <begin position="513"/>
        <end position="525"/>
    </location>
</feature>
<dbReference type="SUPFAM" id="SSF100895">
    <property type="entry name" value="Kazal-type serine protease inhibitors"/>
    <property type="match status" value="6"/>
</dbReference>
<comment type="caution">
    <text evidence="5">Lacks conserved residue(s) required for the propagation of feature annotation.</text>
</comment>
<dbReference type="Pfam" id="PF00054">
    <property type="entry name" value="Laminin_G_1"/>
    <property type="match status" value="2"/>
</dbReference>
<evidence type="ECO:0000313" key="14">
    <source>
        <dbReference type="Proteomes" id="UP001347796"/>
    </source>
</evidence>
<dbReference type="PANTHER" id="PTHR15036:SF83">
    <property type="entry name" value="AGRIN"/>
    <property type="match status" value="1"/>
</dbReference>
<evidence type="ECO:0000256" key="1">
    <source>
        <dbReference type="ARBA" id="ARBA00022737"/>
    </source>
</evidence>
<dbReference type="PROSITE" id="PS00022">
    <property type="entry name" value="EGF_1"/>
    <property type="match status" value="4"/>
</dbReference>
<dbReference type="InterPro" id="IPR009030">
    <property type="entry name" value="Growth_fac_rcpt_cys_sf"/>
</dbReference>
<gene>
    <name evidence="13" type="ORF">SNE40_015737</name>
</gene>
<dbReference type="Pfam" id="PF02210">
    <property type="entry name" value="Laminin_G_2"/>
    <property type="match status" value="1"/>
</dbReference>
<dbReference type="InterPro" id="IPR036058">
    <property type="entry name" value="Kazal_dom_sf"/>
</dbReference>
<keyword evidence="14" id="KW-1185">Reference proteome</keyword>
<feature type="domain" description="EGF-like" evidence="10">
    <location>
        <begin position="1238"/>
        <end position="1274"/>
    </location>
</feature>
<feature type="domain" description="Laminin EGF-like" evidence="11">
    <location>
        <begin position="459"/>
        <end position="512"/>
    </location>
</feature>
<evidence type="ECO:0000256" key="7">
    <source>
        <dbReference type="PROSITE-ProRule" id="PRU00460"/>
    </source>
</evidence>
<evidence type="ECO:0000256" key="6">
    <source>
        <dbReference type="PROSITE-ProRule" id="PRU00122"/>
    </source>
</evidence>
<evidence type="ECO:0000313" key="13">
    <source>
        <dbReference type="EMBL" id="KAK6177684.1"/>
    </source>
</evidence>
<dbReference type="SMART" id="SM00180">
    <property type="entry name" value="EGF_Lam"/>
    <property type="match status" value="2"/>
</dbReference>
<organism evidence="13 14">
    <name type="scientific">Patella caerulea</name>
    <name type="common">Rayed Mediterranean limpet</name>
    <dbReference type="NCBI Taxonomy" id="87958"/>
    <lineage>
        <taxon>Eukaryota</taxon>
        <taxon>Metazoa</taxon>
        <taxon>Spiralia</taxon>
        <taxon>Lophotrochozoa</taxon>
        <taxon>Mollusca</taxon>
        <taxon>Gastropoda</taxon>
        <taxon>Patellogastropoda</taxon>
        <taxon>Patelloidea</taxon>
        <taxon>Patellidae</taxon>
        <taxon>Patella</taxon>
    </lineage>
</organism>
<dbReference type="Gene3D" id="3.30.60.30">
    <property type="match status" value="6"/>
</dbReference>
<dbReference type="FunFam" id="3.30.60.30:FF:000024">
    <property type="entry name" value="Transmembrane agrin"/>
    <property type="match status" value="3"/>
</dbReference>
<evidence type="ECO:0000259" key="12">
    <source>
        <dbReference type="PROSITE" id="PS51465"/>
    </source>
</evidence>
<feature type="domain" description="Kazal-like" evidence="12">
    <location>
        <begin position="237"/>
        <end position="284"/>
    </location>
</feature>
<dbReference type="PANTHER" id="PTHR15036">
    <property type="entry name" value="PIKACHURIN-LIKE PROTEIN"/>
    <property type="match status" value="1"/>
</dbReference>
<dbReference type="SUPFAM" id="SSF57196">
    <property type="entry name" value="EGF/Laminin"/>
    <property type="match status" value="2"/>
</dbReference>
<feature type="domain" description="Kazal-like" evidence="12">
    <location>
        <begin position="16"/>
        <end position="79"/>
    </location>
</feature>
<dbReference type="PROSITE" id="PS01186">
    <property type="entry name" value="EGF_2"/>
    <property type="match status" value="1"/>
</dbReference>
<keyword evidence="1" id="KW-0677">Repeat</keyword>
<dbReference type="FunFam" id="2.10.25.10:FF:000140">
    <property type="entry name" value="Transmembrane agrin"/>
    <property type="match status" value="1"/>
</dbReference>
<dbReference type="InterPro" id="IPR001881">
    <property type="entry name" value="EGF-like_Ca-bd_dom"/>
</dbReference>
<dbReference type="SMART" id="SM00274">
    <property type="entry name" value="FOLN"/>
    <property type="match status" value="6"/>
</dbReference>
<feature type="disulfide bond" evidence="5">
    <location>
        <begin position="1045"/>
        <end position="1054"/>
    </location>
</feature>
<evidence type="ECO:0000256" key="8">
    <source>
        <dbReference type="SAM" id="MobiDB-lite"/>
    </source>
</evidence>
<sequence>MIIISGDNPCDDIRCGPEEECSIDRQGSASCICPTPCEPVMRQVCGNDSVTYDNECELRRKSCLTKKFVTVAHTGVCGGDVPCRNFKCEYDGECVEREGQPSCECKICTEQYEPVCGYNGITYENECKLRFENCKFKQSVQIKHRKSCNGCENVKCEFYAICESDGTQARCVCPTSCIPVEAEVCGSDGQTYLNECELKVAACRRKQFISIASTGSCNKCADVVCQYGAKCENGACVCPIMCPTIREPVCANDGVTYSNECEMRRASCGLSINLVIFPNDRCEDEVISSGSGEGSSEGSGVGVVSTCDEKTCGFGGTCVQDEDGSSICYCKDNCDAVRSQVCGSDGKSYGNECQLKYEACRQQREITVASSDNCDDIGEEEPCDGLPALISPLTGKDYDCQDGSDRCPSGSYCHRGSFFAKCCPQEQQIKKCSETKYGCCRDGQTSSPGPKGAGCPEYCHCNTLGSYTNNCDPSTRQCTCKPGVGGLRCDRCQPGYWGLHKIVDMGNPGCIPCNCNSYGSIRDDCDQMTGRCMCRPYINGMKCNLCSDGNLLGPGGCEAKNTPSSCRDLVCKFGAICENIEGRPECVCDQSCDDRDVRQDIVCGTDGQNYGSECQLEMFGCRLQKDISVAYRGPCRAAPSPRTTAPPLSTSRSRKTTRHIHPGQDETYSPQLPQIHGTERPIVSDSEKECGPDGNIDELCIVDSDCCVSNSSCRQGLCQCYDQFVASIDNRQCIEVIRAKPPSSLTNSPNEDACTINPCHNSGTCELDESLGFRCLCPLGKTGSLCKDELSFNIPSFSGKSFLKVAKIDGASKDLSIEIVFHTLNRDGILLFNAQNPDGTGDFVSLSIKDGHVEFRYDLGGGEAILLSRNPVTLKKSHRVIARRLNEVGLLIVDSDNPVNGASTPSHTSLNLKDPLYLGYVPNADDVVYERIGVNLGLVGCIHSFKAGSEEYVREYNLRHPHSNSDIKSAADISECGNNPCKSMPCKYEATCIMLDSVNYQCLCKEGYKGLNCEELTDPCASQPCQFGGSCSSSTEERTGFYCTCPDSRMGNRCEREALKRVYVPQFVGDSYIKIPVDDNVGKQLSIEIWFRATKPNGVLFFASQYLGGLGDFISLNLEKRKLQFKFFLGTGTAEIESKKHIHLNKWHKVVVQRHNEVGEMTVDDRPTITGTAPGEHKELNLGRPLYIGGFKDKLDVPFTSNIETGFTGSIQRIIINGRVIDNLMESSEEMRNIEEYDGAPCNVNPCQNGGVCQPMLNNADCKCPINFMGEKCNKRADHVDRDQPVSFDGHTFLNYPNEVSKIQEGQRNNHIKLKFRTNKADGLIAFQNKGETVLGDYLAIAVIGGKIELSYNLGKQSEKSLHIIQSRMKIDDGKWHTLEAKRELRAGSLQIDDEEPLTDVSTLGAEQLDTDGQLWLGGKANLPFGLPNPYYTGFNGCLDDVTINRQELHLVDSRSSESSTIAFCT</sequence>
<keyword evidence="3 5" id="KW-1015">Disulfide bond</keyword>
<dbReference type="SMART" id="SM00181">
    <property type="entry name" value="EGF"/>
    <property type="match status" value="5"/>
</dbReference>
<feature type="domain" description="Kazal-like" evidence="12">
    <location>
        <begin position="157"/>
        <end position="219"/>
    </location>
</feature>
<feature type="compositionally biased region" description="Low complexity" evidence="8">
    <location>
        <begin position="638"/>
        <end position="651"/>
    </location>
</feature>
<feature type="disulfide bond" evidence="7">
    <location>
        <begin position="480"/>
        <end position="489"/>
    </location>
</feature>
<dbReference type="PROSITE" id="PS50027">
    <property type="entry name" value="EGF_LAM_2"/>
    <property type="match status" value="2"/>
</dbReference>
<dbReference type="CDD" id="cd00055">
    <property type="entry name" value="EGF_Lam"/>
    <property type="match status" value="2"/>
</dbReference>
<dbReference type="CDD" id="cd00110">
    <property type="entry name" value="LamG"/>
    <property type="match status" value="3"/>
</dbReference>
<feature type="disulfide bond" evidence="6">
    <location>
        <begin position="1438"/>
        <end position="1465"/>
    </location>
</feature>
<dbReference type="Gene3D" id="2.60.120.200">
    <property type="match status" value="3"/>
</dbReference>
<dbReference type="Pfam" id="PF07648">
    <property type="entry name" value="Kazal_2"/>
    <property type="match status" value="6"/>
</dbReference>
<comment type="caution">
    <text evidence="13">The sequence shown here is derived from an EMBL/GenBank/DDBJ whole genome shotgun (WGS) entry which is preliminary data.</text>
</comment>
<feature type="disulfide bond" evidence="7">
    <location>
        <begin position="461"/>
        <end position="478"/>
    </location>
</feature>
<dbReference type="PROSITE" id="PS50026">
    <property type="entry name" value="EGF_3"/>
    <property type="match status" value="4"/>
</dbReference>
<dbReference type="InterPro" id="IPR002049">
    <property type="entry name" value="LE_dom"/>
</dbReference>
<feature type="disulfide bond" evidence="7">
    <location>
        <begin position="534"/>
        <end position="543"/>
    </location>
</feature>
<dbReference type="SMART" id="SM00057">
    <property type="entry name" value="FIMAC"/>
    <property type="match status" value="3"/>
</dbReference>
<reference evidence="13 14" key="1">
    <citation type="submission" date="2024-01" db="EMBL/GenBank/DDBJ databases">
        <title>The genome of the rayed Mediterranean limpet Patella caerulea (Linnaeus, 1758).</title>
        <authorList>
            <person name="Anh-Thu Weber A."/>
            <person name="Halstead-Nussloch G."/>
        </authorList>
    </citation>
    <scope>NUCLEOTIDE SEQUENCE [LARGE SCALE GENOMIC DNA]</scope>
    <source>
        <strain evidence="13">AATW-2023a</strain>
        <tissue evidence="13">Whole specimen</tissue>
    </source>
</reference>
<dbReference type="SMART" id="SM00280">
    <property type="entry name" value="KAZAL"/>
    <property type="match status" value="6"/>
</dbReference>
<feature type="disulfide bond" evidence="7">
    <location>
        <begin position="459"/>
        <end position="471"/>
    </location>
</feature>
<dbReference type="SMART" id="SM00179">
    <property type="entry name" value="EGF_CA"/>
    <property type="match status" value="3"/>
</dbReference>
<evidence type="ECO:0000256" key="3">
    <source>
        <dbReference type="ARBA" id="ARBA00023157"/>
    </source>
</evidence>
<evidence type="ECO:0000259" key="10">
    <source>
        <dbReference type="PROSITE" id="PS50026"/>
    </source>
</evidence>
<dbReference type="InterPro" id="IPR002350">
    <property type="entry name" value="Kazal_dom"/>
</dbReference>
<feature type="disulfide bond" evidence="5">
    <location>
        <begin position="777"/>
        <end position="786"/>
    </location>
</feature>
<dbReference type="EMBL" id="JAZGQO010000010">
    <property type="protein sequence ID" value="KAK6177684.1"/>
    <property type="molecule type" value="Genomic_DNA"/>
</dbReference>
<dbReference type="FunFam" id="2.10.25.10:FF:000134">
    <property type="entry name" value="Transmembrane agrin"/>
    <property type="match status" value="1"/>
</dbReference>
<dbReference type="SUPFAM" id="SSF49899">
    <property type="entry name" value="Concanavalin A-like lectins/glucanases"/>
    <property type="match status" value="3"/>
</dbReference>
<dbReference type="PROSITE" id="PS01248">
    <property type="entry name" value="EGF_LAM_1"/>
    <property type="match status" value="1"/>
</dbReference>
<dbReference type="InterPro" id="IPR003884">
    <property type="entry name" value="FacI_MAC"/>
</dbReference>
<feature type="domain" description="Kazal-like" evidence="12">
    <location>
        <begin position="329"/>
        <end position="376"/>
    </location>
</feature>
<feature type="domain" description="Kazal-like" evidence="12">
    <location>
        <begin position="587"/>
        <end position="637"/>
    </location>
</feature>
<protein>
    <recommendedName>
        <fullName evidence="15">Agrin</fullName>
    </recommendedName>
</protein>
<feature type="domain" description="Laminin G" evidence="9">
    <location>
        <begin position="1062"/>
        <end position="1242"/>
    </location>
</feature>
<dbReference type="PROSITE" id="PS51465">
    <property type="entry name" value="KAZAL_2"/>
    <property type="match status" value="6"/>
</dbReference>
<dbReference type="GO" id="GO:0005576">
    <property type="term" value="C:extracellular region"/>
    <property type="evidence" value="ECO:0007669"/>
    <property type="project" value="UniProtKB-ARBA"/>
</dbReference>
<keyword evidence="7" id="KW-0424">Laminin EGF-like domain</keyword>
<proteinExistence type="predicted"/>
<dbReference type="InterPro" id="IPR000742">
    <property type="entry name" value="EGF"/>
</dbReference>
<accession>A0AAN8JLA7</accession>
<keyword evidence="2" id="KW-0221">Differentiation</keyword>
<dbReference type="InterPro" id="IPR050372">
    <property type="entry name" value="Neurexin-related_CASP"/>
</dbReference>
<evidence type="ECO:0000259" key="9">
    <source>
        <dbReference type="PROSITE" id="PS50025"/>
    </source>
</evidence>
<dbReference type="InterPro" id="IPR013320">
    <property type="entry name" value="ConA-like_dom_sf"/>
</dbReference>
<evidence type="ECO:0000256" key="2">
    <source>
        <dbReference type="ARBA" id="ARBA00022782"/>
    </source>
</evidence>
<dbReference type="Pfam" id="PF00008">
    <property type="entry name" value="EGF"/>
    <property type="match status" value="2"/>
</dbReference>
<dbReference type="PRINTS" id="PR00011">
    <property type="entry name" value="EGFLAMININ"/>
</dbReference>
<feature type="domain" description="EGF-like" evidence="10">
    <location>
        <begin position="977"/>
        <end position="1014"/>
    </location>
</feature>
<dbReference type="InterPro" id="IPR003645">
    <property type="entry name" value="Fol_N"/>
</dbReference>
<feature type="domain" description="Laminin EGF-like" evidence="11">
    <location>
        <begin position="513"/>
        <end position="559"/>
    </location>
</feature>
<evidence type="ECO:0000259" key="11">
    <source>
        <dbReference type="PROSITE" id="PS50027"/>
    </source>
</evidence>
<evidence type="ECO:0000256" key="5">
    <source>
        <dbReference type="PROSITE-ProRule" id="PRU00076"/>
    </source>
</evidence>
<keyword evidence="5" id="KW-0245">EGF-like domain</keyword>
<dbReference type="SMART" id="SM00282">
    <property type="entry name" value="LamG"/>
    <property type="match status" value="3"/>
</dbReference>
<keyword evidence="4" id="KW-0325">Glycoprotein</keyword>
<dbReference type="GO" id="GO:0030154">
    <property type="term" value="P:cell differentiation"/>
    <property type="evidence" value="ECO:0007669"/>
    <property type="project" value="UniProtKB-KW"/>
</dbReference>
<feature type="domain" description="EGF-like" evidence="10">
    <location>
        <begin position="750"/>
        <end position="787"/>
    </location>
</feature>
<feature type="domain" description="Laminin G" evidence="9">
    <location>
        <begin position="792"/>
        <end position="976"/>
    </location>
</feature>
<feature type="compositionally biased region" description="Basic residues" evidence="8">
    <location>
        <begin position="652"/>
        <end position="661"/>
    </location>
</feature>
<dbReference type="Pfam" id="PF00053">
    <property type="entry name" value="EGF_laminin"/>
    <property type="match status" value="2"/>
</dbReference>
<dbReference type="CDD" id="cd00104">
    <property type="entry name" value="KAZAL_FS"/>
    <property type="match status" value="4"/>
</dbReference>
<feature type="domain" description="Laminin G" evidence="9">
    <location>
        <begin position="1283"/>
        <end position="1465"/>
    </location>
</feature>
<feature type="domain" description="Kazal-like" evidence="12">
    <location>
        <begin position="104"/>
        <end position="150"/>
    </location>
</feature>
<dbReference type="SUPFAM" id="SSF57184">
    <property type="entry name" value="Growth factor receptor domain"/>
    <property type="match status" value="1"/>
</dbReference>
<feature type="disulfide bond" evidence="7">
    <location>
        <begin position="515"/>
        <end position="532"/>
    </location>
</feature>
<feature type="region of interest" description="Disordered" evidence="8">
    <location>
        <begin position="638"/>
        <end position="673"/>
    </location>
</feature>
<dbReference type="Proteomes" id="UP001347796">
    <property type="component" value="Unassembled WGS sequence"/>
</dbReference>
<dbReference type="PROSITE" id="PS50025">
    <property type="entry name" value="LAM_G_DOMAIN"/>
    <property type="match status" value="3"/>
</dbReference>
<dbReference type="GO" id="GO:0005509">
    <property type="term" value="F:calcium ion binding"/>
    <property type="evidence" value="ECO:0007669"/>
    <property type="project" value="InterPro"/>
</dbReference>
<feature type="disulfide bond" evidence="5">
    <location>
        <begin position="1264"/>
        <end position="1273"/>
    </location>
</feature>